<proteinExistence type="predicted"/>
<organism evidence="1">
    <name type="scientific">Rhizophora mucronata</name>
    <name type="common">Asiatic mangrove</name>
    <dbReference type="NCBI Taxonomy" id="61149"/>
    <lineage>
        <taxon>Eukaryota</taxon>
        <taxon>Viridiplantae</taxon>
        <taxon>Streptophyta</taxon>
        <taxon>Embryophyta</taxon>
        <taxon>Tracheophyta</taxon>
        <taxon>Spermatophyta</taxon>
        <taxon>Magnoliopsida</taxon>
        <taxon>eudicotyledons</taxon>
        <taxon>Gunneridae</taxon>
        <taxon>Pentapetalae</taxon>
        <taxon>rosids</taxon>
        <taxon>fabids</taxon>
        <taxon>Malpighiales</taxon>
        <taxon>Rhizophoraceae</taxon>
        <taxon>Rhizophora</taxon>
    </lineage>
</organism>
<dbReference type="EMBL" id="GGEC01091755">
    <property type="protein sequence ID" value="MBX72239.1"/>
    <property type="molecule type" value="Transcribed_RNA"/>
</dbReference>
<sequence length="33" mass="4032">MCFFQVKLHLRGLCSRILEIPIHCYFESTRRSF</sequence>
<name>A0A2P2QZ18_RHIMU</name>
<protein>
    <submittedName>
        <fullName evidence="1">Uncharacterized protein</fullName>
    </submittedName>
</protein>
<reference evidence="1" key="1">
    <citation type="submission" date="2018-02" db="EMBL/GenBank/DDBJ databases">
        <title>Rhizophora mucronata_Transcriptome.</title>
        <authorList>
            <person name="Meera S.P."/>
            <person name="Sreeshan A."/>
            <person name="Augustine A."/>
        </authorList>
    </citation>
    <scope>NUCLEOTIDE SEQUENCE</scope>
    <source>
        <tissue evidence="1">Leaf</tissue>
    </source>
</reference>
<dbReference type="AlphaFoldDB" id="A0A2P2QZ18"/>
<evidence type="ECO:0000313" key="1">
    <source>
        <dbReference type="EMBL" id="MBX72239.1"/>
    </source>
</evidence>
<accession>A0A2P2QZ18</accession>